<keyword evidence="1" id="KW-0812">Transmembrane</keyword>
<evidence type="ECO:0000313" key="3">
    <source>
        <dbReference type="Proteomes" id="UP001176961"/>
    </source>
</evidence>
<evidence type="ECO:0000313" key="2">
    <source>
        <dbReference type="EMBL" id="CAJ0591342.1"/>
    </source>
</evidence>
<evidence type="ECO:0000256" key="1">
    <source>
        <dbReference type="SAM" id="Phobius"/>
    </source>
</evidence>
<dbReference type="EMBL" id="CATQJL010000001">
    <property type="protein sequence ID" value="CAJ0591342.1"/>
    <property type="molecule type" value="Genomic_DNA"/>
</dbReference>
<reference evidence="2" key="1">
    <citation type="submission" date="2023-07" db="EMBL/GenBank/DDBJ databases">
        <authorList>
            <consortium name="CYATHOMIX"/>
        </authorList>
    </citation>
    <scope>NUCLEOTIDE SEQUENCE</scope>
    <source>
        <strain evidence="2">N/A</strain>
    </source>
</reference>
<name>A0AA36DPE2_CYLNA</name>
<dbReference type="AlphaFoldDB" id="A0AA36DPE2"/>
<proteinExistence type="predicted"/>
<protein>
    <submittedName>
        <fullName evidence="2">Uncharacterized protein</fullName>
    </submittedName>
</protein>
<sequence length="123" mass="13267">MSGSFPIYETYSECSSECNSFVSHCAGQAPLIVCQLNIIVFLVCIFSAVFTGVVLPVLCLLCCVTNWCADARRIWRTGHASDEETVKLNPRSVQVSVSDSGTATLQPVAPQRKAMSKGTISFA</sequence>
<feature type="transmembrane region" description="Helical" evidence="1">
    <location>
        <begin position="38"/>
        <end position="69"/>
    </location>
</feature>
<comment type="caution">
    <text evidence="2">The sequence shown here is derived from an EMBL/GenBank/DDBJ whole genome shotgun (WGS) entry which is preliminary data.</text>
</comment>
<keyword evidence="3" id="KW-1185">Reference proteome</keyword>
<organism evidence="2 3">
    <name type="scientific">Cylicocyclus nassatus</name>
    <name type="common">Nematode worm</name>
    <dbReference type="NCBI Taxonomy" id="53992"/>
    <lineage>
        <taxon>Eukaryota</taxon>
        <taxon>Metazoa</taxon>
        <taxon>Ecdysozoa</taxon>
        <taxon>Nematoda</taxon>
        <taxon>Chromadorea</taxon>
        <taxon>Rhabditida</taxon>
        <taxon>Rhabditina</taxon>
        <taxon>Rhabditomorpha</taxon>
        <taxon>Strongyloidea</taxon>
        <taxon>Strongylidae</taxon>
        <taxon>Cylicocyclus</taxon>
    </lineage>
</organism>
<keyword evidence="1" id="KW-0472">Membrane</keyword>
<dbReference type="Proteomes" id="UP001176961">
    <property type="component" value="Unassembled WGS sequence"/>
</dbReference>
<gene>
    <name evidence="2" type="ORF">CYNAS_LOCUS3325</name>
</gene>
<accession>A0AA36DPE2</accession>
<keyword evidence="1" id="KW-1133">Transmembrane helix</keyword>